<dbReference type="KEGG" id="fki:FK004_13910"/>
<dbReference type="CDD" id="cd06567">
    <property type="entry name" value="Peptidase_S41"/>
    <property type="match status" value="1"/>
</dbReference>
<gene>
    <name evidence="2" type="ORF">FK004_13910</name>
</gene>
<dbReference type="InterPro" id="IPR029045">
    <property type="entry name" value="ClpP/crotonase-like_dom_sf"/>
</dbReference>
<keyword evidence="3" id="KW-1185">Reference proteome</keyword>
<dbReference type="SUPFAM" id="SSF52096">
    <property type="entry name" value="ClpP/crotonase"/>
    <property type="match status" value="1"/>
</dbReference>
<dbReference type="GO" id="GO:0004175">
    <property type="term" value="F:endopeptidase activity"/>
    <property type="evidence" value="ECO:0007669"/>
    <property type="project" value="TreeGrafter"/>
</dbReference>
<dbReference type="AlphaFoldDB" id="A0A2S1LR59"/>
<dbReference type="Gene3D" id="3.90.226.10">
    <property type="entry name" value="2-enoyl-CoA Hydratase, Chain A, domain 1"/>
    <property type="match status" value="1"/>
</dbReference>
<evidence type="ECO:0000313" key="2">
    <source>
        <dbReference type="EMBL" id="AWG26245.1"/>
    </source>
</evidence>
<accession>A0A2S1LR59</accession>
<dbReference type="Proteomes" id="UP000244677">
    <property type="component" value="Chromosome"/>
</dbReference>
<name>A0A2S1LR59_9FLAO</name>
<dbReference type="PANTHER" id="PTHR32060">
    <property type="entry name" value="TAIL-SPECIFIC PROTEASE"/>
    <property type="match status" value="1"/>
</dbReference>
<dbReference type="Pfam" id="PF03572">
    <property type="entry name" value="Peptidase_S41"/>
    <property type="match status" value="1"/>
</dbReference>
<dbReference type="SMART" id="SM00245">
    <property type="entry name" value="TSPc"/>
    <property type="match status" value="1"/>
</dbReference>
<organism evidence="2 3">
    <name type="scientific">Flavobacterium kingsejongi</name>
    <dbReference type="NCBI Taxonomy" id="1678728"/>
    <lineage>
        <taxon>Bacteria</taxon>
        <taxon>Pseudomonadati</taxon>
        <taxon>Bacteroidota</taxon>
        <taxon>Flavobacteriia</taxon>
        <taxon>Flavobacteriales</taxon>
        <taxon>Flavobacteriaceae</taxon>
        <taxon>Flavobacterium</taxon>
    </lineage>
</organism>
<dbReference type="PANTHER" id="PTHR32060:SF30">
    <property type="entry name" value="CARBOXY-TERMINAL PROCESSING PROTEASE CTPA"/>
    <property type="match status" value="1"/>
</dbReference>
<evidence type="ECO:0000313" key="3">
    <source>
        <dbReference type="Proteomes" id="UP000244677"/>
    </source>
</evidence>
<feature type="domain" description="Tail specific protease" evidence="1">
    <location>
        <begin position="120"/>
        <end position="339"/>
    </location>
</feature>
<dbReference type="GO" id="GO:0030288">
    <property type="term" value="C:outer membrane-bounded periplasmic space"/>
    <property type="evidence" value="ECO:0007669"/>
    <property type="project" value="TreeGrafter"/>
</dbReference>
<sequence>MISYGMPISMHHKTHPIHPMTIKIITNYALPFLLCCVLCNTLTAQNNADSVRVYLDKSLDIIAKNALNRDKINWVDFRKELHDKSAQSKNYEDILPLYPYIFEAIDDHHGALLYNNKTYKWDGTESIIPNKAVEKAVARYTNVTSVLISKNIAYIRVPGNNDFNTSKMDSITRDIKKAISQVSSKSVKGWIIDLRNNTGGNMYPMIAGLSDLIGQDEKVGGFITSDGKPDGVWSIKNGTFFVDSTKVAIADYDGFPIPKNIPLVVLVSSYTASSGEMTAIATKGRKNSILLGENTAGYTTANQGFELNSNSGLNLAIAYPIDRNGVRYSYKLVPDTLIVGGDNFEDLKKDSKIKAAVHWLKNNF</sequence>
<dbReference type="EMBL" id="CP020919">
    <property type="protein sequence ID" value="AWG26245.1"/>
    <property type="molecule type" value="Genomic_DNA"/>
</dbReference>
<dbReference type="GO" id="GO:0006508">
    <property type="term" value="P:proteolysis"/>
    <property type="evidence" value="ECO:0007669"/>
    <property type="project" value="InterPro"/>
</dbReference>
<dbReference type="InterPro" id="IPR005151">
    <property type="entry name" value="Tail-specific_protease"/>
</dbReference>
<evidence type="ECO:0000259" key="1">
    <source>
        <dbReference type="SMART" id="SM00245"/>
    </source>
</evidence>
<dbReference type="GO" id="GO:0007165">
    <property type="term" value="P:signal transduction"/>
    <property type="evidence" value="ECO:0007669"/>
    <property type="project" value="TreeGrafter"/>
</dbReference>
<dbReference type="GO" id="GO:0008236">
    <property type="term" value="F:serine-type peptidase activity"/>
    <property type="evidence" value="ECO:0007669"/>
    <property type="project" value="InterPro"/>
</dbReference>
<proteinExistence type="predicted"/>
<reference evidence="2 3" key="1">
    <citation type="submission" date="2017-04" db="EMBL/GenBank/DDBJ databases">
        <title>Complete genome sequence of Flavobacterium kingsejong AJ004.</title>
        <authorList>
            <person name="Lee P.C."/>
        </authorList>
    </citation>
    <scope>NUCLEOTIDE SEQUENCE [LARGE SCALE GENOMIC DNA]</scope>
    <source>
        <strain evidence="2 3">AJ004</strain>
    </source>
</reference>
<protein>
    <recommendedName>
        <fullName evidence="1">Tail specific protease domain-containing protein</fullName>
    </recommendedName>
</protein>